<evidence type="ECO:0000313" key="2">
    <source>
        <dbReference type="EMBL" id="KFD69100.1"/>
    </source>
</evidence>
<dbReference type="EMBL" id="KL363195">
    <property type="protein sequence ID" value="KFD56239.1"/>
    <property type="molecule type" value="Genomic_DNA"/>
</dbReference>
<dbReference type="Proteomes" id="UP000030764">
    <property type="component" value="Unassembled WGS sequence"/>
</dbReference>
<name>A0A085NI04_9BILA</name>
<dbReference type="AlphaFoldDB" id="A0A085NI04"/>
<protein>
    <submittedName>
        <fullName evidence="2">Uncharacterized protein</fullName>
    </submittedName>
</protein>
<dbReference type="Proteomes" id="UP000030758">
    <property type="component" value="Unassembled WGS sequence"/>
</dbReference>
<keyword evidence="3" id="KW-1185">Reference proteome</keyword>
<evidence type="ECO:0000313" key="1">
    <source>
        <dbReference type="EMBL" id="KFD56239.1"/>
    </source>
</evidence>
<accession>A0A085NI04</accession>
<reference evidence="2 3" key="1">
    <citation type="journal article" date="2014" name="Nat. Genet.">
        <title>Genome and transcriptome of the porcine whipworm Trichuris suis.</title>
        <authorList>
            <person name="Jex A.R."/>
            <person name="Nejsum P."/>
            <person name="Schwarz E.M."/>
            <person name="Hu L."/>
            <person name="Young N.D."/>
            <person name="Hall R.S."/>
            <person name="Korhonen P.K."/>
            <person name="Liao S."/>
            <person name="Thamsborg S."/>
            <person name="Xia J."/>
            <person name="Xu P."/>
            <person name="Wang S."/>
            <person name="Scheerlinck J.P."/>
            <person name="Hofmann A."/>
            <person name="Sternberg P.W."/>
            <person name="Wang J."/>
            <person name="Gasser R.B."/>
        </authorList>
    </citation>
    <scope>NUCLEOTIDE SEQUENCE [LARGE SCALE GENOMIC DNA]</scope>
    <source>
        <strain evidence="2">DCEP-RM93F</strain>
        <strain evidence="1">DCEP-RM93M</strain>
    </source>
</reference>
<sequence length="99" mass="10865">MKQLEASKVGCSCRQLLSGPWAGILLLISLKPKRAKDVVHSQGAQYTVRKASTNEKKHLQRERIACGESGALKQSGNTFGCPEWSPRSWTVTDAHETAD</sequence>
<gene>
    <name evidence="1" type="ORF">M513_03017</name>
    <name evidence="2" type="ORF">M514_03017</name>
</gene>
<proteinExistence type="predicted"/>
<dbReference type="EMBL" id="KL367498">
    <property type="protein sequence ID" value="KFD69100.1"/>
    <property type="molecule type" value="Genomic_DNA"/>
</dbReference>
<evidence type="ECO:0000313" key="3">
    <source>
        <dbReference type="Proteomes" id="UP000030764"/>
    </source>
</evidence>
<organism evidence="2">
    <name type="scientific">Trichuris suis</name>
    <name type="common">pig whipworm</name>
    <dbReference type="NCBI Taxonomy" id="68888"/>
    <lineage>
        <taxon>Eukaryota</taxon>
        <taxon>Metazoa</taxon>
        <taxon>Ecdysozoa</taxon>
        <taxon>Nematoda</taxon>
        <taxon>Enoplea</taxon>
        <taxon>Dorylaimia</taxon>
        <taxon>Trichinellida</taxon>
        <taxon>Trichuridae</taxon>
        <taxon>Trichuris</taxon>
    </lineage>
</organism>